<evidence type="ECO:0000313" key="2">
    <source>
        <dbReference type="EMBL" id="MDJ1479437.1"/>
    </source>
</evidence>
<gene>
    <name evidence="2" type="ORF">QNI16_03005</name>
</gene>
<keyword evidence="1" id="KW-0472">Membrane</keyword>
<reference evidence="2" key="1">
    <citation type="submission" date="2023-05" db="EMBL/GenBank/DDBJ databases">
        <authorList>
            <person name="Zhang X."/>
        </authorList>
    </citation>
    <scope>NUCLEOTIDE SEQUENCE</scope>
    <source>
        <strain evidence="2">YF14B1</strain>
    </source>
</reference>
<dbReference type="Proteomes" id="UP001241110">
    <property type="component" value="Unassembled WGS sequence"/>
</dbReference>
<keyword evidence="1" id="KW-1133">Transmembrane helix</keyword>
<proteinExistence type="predicted"/>
<feature type="transmembrane region" description="Helical" evidence="1">
    <location>
        <begin position="152"/>
        <end position="172"/>
    </location>
</feature>
<protein>
    <submittedName>
        <fullName evidence="2">Uncharacterized protein</fullName>
    </submittedName>
</protein>
<feature type="transmembrane region" description="Helical" evidence="1">
    <location>
        <begin position="6"/>
        <end position="24"/>
    </location>
</feature>
<dbReference type="PROSITE" id="PS51257">
    <property type="entry name" value="PROKAR_LIPOPROTEIN"/>
    <property type="match status" value="1"/>
</dbReference>
<evidence type="ECO:0000313" key="3">
    <source>
        <dbReference type="Proteomes" id="UP001241110"/>
    </source>
</evidence>
<accession>A0AAE3QHF8</accession>
<keyword evidence="1" id="KW-0812">Transmembrane</keyword>
<comment type="caution">
    <text evidence="2">The sequence shown here is derived from an EMBL/GenBank/DDBJ whole genome shotgun (WGS) entry which is preliminary data.</text>
</comment>
<dbReference type="AlphaFoldDB" id="A0AAE3QHF8"/>
<name>A0AAE3QHF8_9BACT</name>
<organism evidence="2 3">
    <name type="scientific">Xanthocytophaga flava</name>
    <dbReference type="NCBI Taxonomy" id="3048013"/>
    <lineage>
        <taxon>Bacteria</taxon>
        <taxon>Pseudomonadati</taxon>
        <taxon>Bacteroidota</taxon>
        <taxon>Cytophagia</taxon>
        <taxon>Cytophagales</taxon>
        <taxon>Rhodocytophagaceae</taxon>
        <taxon>Xanthocytophaga</taxon>
    </lineage>
</organism>
<evidence type="ECO:0000256" key="1">
    <source>
        <dbReference type="SAM" id="Phobius"/>
    </source>
</evidence>
<sequence>MKQSFSLHVVPVVIALILATTACTSSRISQKNSANQTTIVKQAPVIVESEQIAVAGAQTSQEYVTFSASEIYTKATQSETKKKDELLADASVTTKQVDVQSLREQLKHQKMGFAKKAMVKAVLKKVEKMQAKSPETQLKAKKMGGVPEEYKLPFIIGAVGLGLIIIGALAIAPAIYTLGAIALVGAIVWVVLILAEVI</sequence>
<dbReference type="RefSeq" id="WP_313975611.1">
    <property type="nucleotide sequence ID" value="NZ_JASJOS010000001.1"/>
</dbReference>
<dbReference type="EMBL" id="JASJOS010000001">
    <property type="protein sequence ID" value="MDJ1479437.1"/>
    <property type="molecule type" value="Genomic_DNA"/>
</dbReference>
<feature type="transmembrane region" description="Helical" evidence="1">
    <location>
        <begin position="178"/>
        <end position="197"/>
    </location>
</feature>